<evidence type="ECO:0000256" key="2">
    <source>
        <dbReference type="ARBA" id="ARBA00022729"/>
    </source>
</evidence>
<dbReference type="EMBL" id="CAXKWB010001566">
    <property type="protein sequence ID" value="CAL4064848.1"/>
    <property type="molecule type" value="Genomic_DNA"/>
</dbReference>
<feature type="compositionally biased region" description="Polar residues" evidence="5">
    <location>
        <begin position="796"/>
        <end position="819"/>
    </location>
</feature>
<dbReference type="PANTHER" id="PTHR45712:SF22">
    <property type="entry name" value="INSULIN-LIKE GROWTH FACTOR-BINDING PROTEIN COMPLEX ACID LABILE SUBUNIT"/>
    <property type="match status" value="1"/>
</dbReference>
<sequence>MACCDDRGRRVGWCGLWPGVAAVLVLLLMVSSVTADWENDCPTGCKCTYSSNRKMADCEEAGFSTVPAKLSSEVQELNLNKNNIIYLEKDAFKKAGLVNLQKLHLQGNGIRTVHKDAFRELGILIELDLQRNNIDKIHPHTFTGLGKLRKLDLSNNQLSRLDGVQFPVLPHLRKLYLNNNNLNYIHNYAFTNLHLLDSLKLAENQLKLIQRELFTNNSKLVDLVLHGNLWDCDCRLKPIVSWVKQNNLLQEHVACHSPERVSGRRWEAISDAELACRPQFREDMAKLVPAAMGQNATITCRAYGEPLPQFKWVLNGRVLTNMSVIPFSQPEQTYIVHEATEGDERYSQLTVTHMAEHDFTYYTCVADNLAGLVEQNITLVAAVVPMEGDLKPAPTPDLYIIIGIVAGAVVLILICTVCICCCIRRRSDQHTATAKKSKLNGSAGGGGNFEHKNVLIVNPVEKPPRQYEQVPQTDLEMSTLVSDSGHPSFDHDNVDYPGDPSLGVMPNIHRGQLPLATLEEEDDDLQNQDTTLILDSTPGQSVIGDYTSHFPDLLDMARGPRAISPTQLSYHSLAPTHVTPQHGGNDHWRYSYVDPNSAYAQYPVAYVPPTPIQQPRPGYVTLPRRHRTPSWAGETSNTSSIMSPQGSLKEGSKVFKVDPIYDTLGPRTTADGTSRTDLTRPGSRLADPYSPRTPTTPASPPNHLPAYYAPLLKEMPSTHQNSGRLQYPRHGGASSTLPRSTPNLLDGDSSGLSLPYHHSTNPAAHSTMLDSSHPQANSPTPSTASTVRTASPAHRLSTTCPPSSASPLHNGHYTSNESALDSPSLTNNNNNKVNSKNLANLSMDSALSMGSSAPSLILSGTGKKVPPKPPPKPSAKRLSLASNSSEPRKTSVSGGSRVFQDEGPDGTEV</sequence>
<evidence type="ECO:0000256" key="3">
    <source>
        <dbReference type="ARBA" id="ARBA00022737"/>
    </source>
</evidence>
<dbReference type="Gene3D" id="3.80.10.10">
    <property type="entry name" value="Ribonuclease Inhibitor"/>
    <property type="match status" value="2"/>
</dbReference>
<evidence type="ECO:0000256" key="1">
    <source>
        <dbReference type="ARBA" id="ARBA00022614"/>
    </source>
</evidence>
<keyword evidence="6" id="KW-0472">Membrane</keyword>
<dbReference type="SUPFAM" id="SSF52058">
    <property type="entry name" value="L domain-like"/>
    <property type="match status" value="1"/>
</dbReference>
<name>A0AAV2PV16_MEGNR</name>
<accession>A0AAV2PV16</accession>
<proteinExistence type="predicted"/>
<dbReference type="InterPro" id="IPR013783">
    <property type="entry name" value="Ig-like_fold"/>
</dbReference>
<dbReference type="InterPro" id="IPR050333">
    <property type="entry name" value="SLRP"/>
</dbReference>
<feature type="transmembrane region" description="Helical" evidence="6">
    <location>
        <begin position="12"/>
        <end position="33"/>
    </location>
</feature>
<dbReference type="SMART" id="SM00082">
    <property type="entry name" value="LRRCT"/>
    <property type="match status" value="1"/>
</dbReference>
<dbReference type="InterPro" id="IPR003599">
    <property type="entry name" value="Ig_sub"/>
</dbReference>
<dbReference type="AlphaFoldDB" id="A0AAV2PV16"/>
<feature type="compositionally biased region" description="Polar residues" evidence="5">
    <location>
        <begin position="633"/>
        <end position="646"/>
    </location>
</feature>
<dbReference type="InterPro" id="IPR007110">
    <property type="entry name" value="Ig-like_dom"/>
</dbReference>
<dbReference type="InterPro" id="IPR003598">
    <property type="entry name" value="Ig_sub2"/>
</dbReference>
<comment type="caution">
    <text evidence="8">The sequence shown here is derived from an EMBL/GenBank/DDBJ whole genome shotgun (WGS) entry which is preliminary data.</text>
</comment>
<dbReference type="InterPro" id="IPR036179">
    <property type="entry name" value="Ig-like_dom_sf"/>
</dbReference>
<evidence type="ECO:0000313" key="9">
    <source>
        <dbReference type="Proteomes" id="UP001497623"/>
    </source>
</evidence>
<dbReference type="GO" id="GO:0005615">
    <property type="term" value="C:extracellular space"/>
    <property type="evidence" value="ECO:0007669"/>
    <property type="project" value="TreeGrafter"/>
</dbReference>
<dbReference type="Gene3D" id="2.60.40.10">
    <property type="entry name" value="Immunoglobulins"/>
    <property type="match status" value="1"/>
</dbReference>
<dbReference type="InterPro" id="IPR032675">
    <property type="entry name" value="LRR_dom_sf"/>
</dbReference>
<feature type="domain" description="Ig-like" evidence="7">
    <location>
        <begin position="278"/>
        <end position="378"/>
    </location>
</feature>
<dbReference type="PROSITE" id="PS50835">
    <property type="entry name" value="IG_LIKE"/>
    <property type="match status" value="1"/>
</dbReference>
<gene>
    <name evidence="8" type="ORF">MNOR_LOCUS4306</name>
</gene>
<dbReference type="Proteomes" id="UP001497623">
    <property type="component" value="Unassembled WGS sequence"/>
</dbReference>
<keyword evidence="9" id="KW-1185">Reference proteome</keyword>
<protein>
    <recommendedName>
        <fullName evidence="7">Ig-like domain-containing protein</fullName>
    </recommendedName>
</protein>
<dbReference type="Pfam" id="PF13927">
    <property type="entry name" value="Ig_3"/>
    <property type="match status" value="1"/>
</dbReference>
<feature type="compositionally biased region" description="Polar residues" evidence="5">
    <location>
        <begin position="880"/>
        <end position="894"/>
    </location>
</feature>
<feature type="region of interest" description="Disordered" evidence="5">
    <location>
        <begin position="858"/>
        <end position="909"/>
    </location>
</feature>
<dbReference type="FunFam" id="3.80.10.10:FF:000082">
    <property type="entry name" value="Leucine-rich repeat-containing 24"/>
    <property type="match status" value="1"/>
</dbReference>
<feature type="transmembrane region" description="Helical" evidence="6">
    <location>
        <begin position="398"/>
        <end position="423"/>
    </location>
</feature>
<keyword evidence="4" id="KW-1015">Disulfide bond</keyword>
<dbReference type="InterPro" id="IPR003591">
    <property type="entry name" value="Leu-rich_rpt_typical-subtyp"/>
</dbReference>
<dbReference type="PANTHER" id="PTHR45712">
    <property type="entry name" value="AGAP008170-PA"/>
    <property type="match status" value="1"/>
</dbReference>
<evidence type="ECO:0000313" key="8">
    <source>
        <dbReference type="EMBL" id="CAL4064848.1"/>
    </source>
</evidence>
<dbReference type="Pfam" id="PF13855">
    <property type="entry name" value="LRR_8"/>
    <property type="match status" value="2"/>
</dbReference>
<feature type="compositionally biased region" description="Polar residues" evidence="5">
    <location>
        <begin position="758"/>
        <end position="789"/>
    </location>
</feature>
<feature type="compositionally biased region" description="Low complexity" evidence="5">
    <location>
        <begin position="744"/>
        <end position="754"/>
    </location>
</feature>
<organism evidence="8 9">
    <name type="scientific">Meganyctiphanes norvegica</name>
    <name type="common">Northern krill</name>
    <name type="synonym">Thysanopoda norvegica</name>
    <dbReference type="NCBI Taxonomy" id="48144"/>
    <lineage>
        <taxon>Eukaryota</taxon>
        <taxon>Metazoa</taxon>
        <taxon>Ecdysozoa</taxon>
        <taxon>Arthropoda</taxon>
        <taxon>Crustacea</taxon>
        <taxon>Multicrustacea</taxon>
        <taxon>Malacostraca</taxon>
        <taxon>Eumalacostraca</taxon>
        <taxon>Eucarida</taxon>
        <taxon>Euphausiacea</taxon>
        <taxon>Euphausiidae</taxon>
        <taxon>Meganyctiphanes</taxon>
    </lineage>
</organism>
<keyword evidence="2" id="KW-0732">Signal</keyword>
<feature type="compositionally biased region" description="Polar residues" evidence="5">
    <location>
        <begin position="733"/>
        <end position="743"/>
    </location>
</feature>
<dbReference type="SUPFAM" id="SSF48726">
    <property type="entry name" value="Immunoglobulin"/>
    <property type="match status" value="1"/>
</dbReference>
<feature type="region of interest" description="Disordered" evidence="5">
    <location>
        <begin position="718"/>
        <end position="836"/>
    </location>
</feature>
<keyword evidence="3" id="KW-0677">Repeat</keyword>
<keyword evidence="6" id="KW-0812">Transmembrane</keyword>
<keyword evidence="1" id="KW-0433">Leucine-rich repeat</keyword>
<dbReference type="SMART" id="SM00369">
    <property type="entry name" value="LRR_TYP"/>
    <property type="match status" value="6"/>
</dbReference>
<evidence type="ECO:0000259" key="7">
    <source>
        <dbReference type="PROSITE" id="PS50835"/>
    </source>
</evidence>
<reference evidence="8 9" key="1">
    <citation type="submission" date="2024-05" db="EMBL/GenBank/DDBJ databases">
        <authorList>
            <person name="Wallberg A."/>
        </authorList>
    </citation>
    <scope>NUCLEOTIDE SEQUENCE [LARGE SCALE GENOMIC DNA]</scope>
</reference>
<evidence type="ECO:0000256" key="4">
    <source>
        <dbReference type="ARBA" id="ARBA00023157"/>
    </source>
</evidence>
<dbReference type="PROSITE" id="PS51450">
    <property type="entry name" value="LRR"/>
    <property type="match status" value="2"/>
</dbReference>
<keyword evidence="6" id="KW-1133">Transmembrane helix</keyword>
<evidence type="ECO:0000256" key="5">
    <source>
        <dbReference type="SAM" id="MobiDB-lite"/>
    </source>
</evidence>
<evidence type="ECO:0000256" key="6">
    <source>
        <dbReference type="SAM" id="Phobius"/>
    </source>
</evidence>
<dbReference type="InterPro" id="IPR001611">
    <property type="entry name" value="Leu-rich_rpt"/>
</dbReference>
<feature type="region of interest" description="Disordered" evidence="5">
    <location>
        <begin position="626"/>
        <end position="648"/>
    </location>
</feature>
<dbReference type="SMART" id="SM00408">
    <property type="entry name" value="IGc2"/>
    <property type="match status" value="1"/>
</dbReference>
<dbReference type="SMART" id="SM00409">
    <property type="entry name" value="IG"/>
    <property type="match status" value="1"/>
</dbReference>
<feature type="region of interest" description="Disordered" evidence="5">
    <location>
        <begin position="663"/>
        <end position="706"/>
    </location>
</feature>
<feature type="compositionally biased region" description="Low complexity" evidence="5">
    <location>
        <begin position="820"/>
        <end position="836"/>
    </location>
</feature>
<dbReference type="InterPro" id="IPR000483">
    <property type="entry name" value="Cys-rich_flank_reg_C"/>
</dbReference>